<dbReference type="Proteomes" id="UP001157167">
    <property type="component" value="Unassembled WGS sequence"/>
</dbReference>
<name>A0ABQ6F878_9RHOO</name>
<keyword evidence="2" id="KW-1185">Reference proteome</keyword>
<proteinExistence type="predicted"/>
<dbReference type="RefSeq" id="WP_284187162.1">
    <property type="nucleotide sequence ID" value="NZ_BSPX01000012.1"/>
</dbReference>
<accession>A0ABQ6F878</accession>
<comment type="caution">
    <text evidence="1">The sequence shown here is derived from an EMBL/GenBank/DDBJ whole genome shotgun (WGS) entry which is preliminary data.</text>
</comment>
<reference evidence="2" key="1">
    <citation type="journal article" date="2019" name="Int. J. Syst. Evol. Microbiol.">
        <title>The Global Catalogue of Microorganisms (GCM) 10K type strain sequencing project: providing services to taxonomists for standard genome sequencing and annotation.</title>
        <authorList>
            <consortium name="The Broad Institute Genomics Platform"/>
            <consortium name="The Broad Institute Genome Sequencing Center for Infectious Disease"/>
            <person name="Wu L."/>
            <person name="Ma J."/>
        </authorList>
    </citation>
    <scope>NUCLEOTIDE SEQUENCE [LARGE SCALE GENOMIC DNA]</scope>
    <source>
        <strain evidence="2">NBRC 102407</strain>
    </source>
</reference>
<dbReference type="EMBL" id="BSPX01000012">
    <property type="protein sequence ID" value="GLT21772.1"/>
    <property type="molecule type" value="Genomic_DNA"/>
</dbReference>
<protein>
    <submittedName>
        <fullName evidence="1">Uncharacterized protein</fullName>
    </submittedName>
</protein>
<sequence length="115" mass="12669">MAGFENYAQDTKDIELEIERKGIALGIDWTNEDAVRALAREALDFAGAAEKDKALDTNHLDYARLARLELFGLAGLMLRTMQESASAAGFESHGGDAWKAFARALWAEKKLRQPG</sequence>
<organism evidence="1 2">
    <name type="scientific">Zoogloea oryzae</name>
    <dbReference type="NCBI Taxonomy" id="310767"/>
    <lineage>
        <taxon>Bacteria</taxon>
        <taxon>Pseudomonadati</taxon>
        <taxon>Pseudomonadota</taxon>
        <taxon>Betaproteobacteria</taxon>
        <taxon>Rhodocyclales</taxon>
        <taxon>Zoogloeaceae</taxon>
        <taxon>Zoogloea</taxon>
    </lineage>
</organism>
<gene>
    <name evidence="1" type="ORF">GCM10007933_12250</name>
</gene>
<evidence type="ECO:0000313" key="1">
    <source>
        <dbReference type="EMBL" id="GLT21772.1"/>
    </source>
</evidence>
<evidence type="ECO:0000313" key="2">
    <source>
        <dbReference type="Proteomes" id="UP001157167"/>
    </source>
</evidence>